<gene>
    <name evidence="2" type="ORF">ACG04R_28345</name>
</gene>
<accession>A0ABW7HLB3</accession>
<keyword evidence="1" id="KW-0732">Signal</keyword>
<feature type="signal peptide" evidence="1">
    <location>
        <begin position="1"/>
        <end position="22"/>
    </location>
</feature>
<feature type="chain" id="PRO_5045852476" evidence="1">
    <location>
        <begin position="23"/>
        <end position="227"/>
    </location>
</feature>
<evidence type="ECO:0000313" key="3">
    <source>
        <dbReference type="Proteomes" id="UP001606134"/>
    </source>
</evidence>
<name>A0ABW7HLB3_9BURK</name>
<evidence type="ECO:0000313" key="2">
    <source>
        <dbReference type="EMBL" id="MFG6490602.1"/>
    </source>
</evidence>
<evidence type="ECO:0000256" key="1">
    <source>
        <dbReference type="SAM" id="SignalP"/>
    </source>
</evidence>
<proteinExistence type="predicted"/>
<dbReference type="EMBL" id="JBIGIC010000036">
    <property type="protein sequence ID" value="MFG6490602.1"/>
    <property type="molecule type" value="Genomic_DNA"/>
</dbReference>
<protein>
    <submittedName>
        <fullName evidence="2">Uncharacterized protein</fullName>
    </submittedName>
</protein>
<organism evidence="2 3">
    <name type="scientific">Pelomonas candidula</name>
    <dbReference type="NCBI Taxonomy" id="3299025"/>
    <lineage>
        <taxon>Bacteria</taxon>
        <taxon>Pseudomonadati</taxon>
        <taxon>Pseudomonadota</taxon>
        <taxon>Betaproteobacteria</taxon>
        <taxon>Burkholderiales</taxon>
        <taxon>Sphaerotilaceae</taxon>
        <taxon>Roseateles</taxon>
    </lineage>
</organism>
<sequence length="227" mass="24143">MKTTRAVSAALIGVFWWSTASAAPGEVEPPLCNEDSIVDAGPLDGVKLVSPGRIAAGPALHLELMPGEVCDPDKWQPGWCNPNAAAGTSGVQIHRYKSWACVVVPGKGKLATVAGWIPASRWLEDKSTSTSAWVGVWQNNHAKLSITSVDGRLHVVGNAIWQGGGDPHFGSFTFDAPLGTDVVGLTGECEVQIRKVGNFLFAQDNKQCGGMNVSFDGLYRYRGDLKP</sequence>
<comment type="caution">
    <text evidence="2">The sequence shown here is derived from an EMBL/GenBank/DDBJ whole genome shotgun (WGS) entry which is preliminary data.</text>
</comment>
<reference evidence="2 3" key="1">
    <citation type="submission" date="2024-08" db="EMBL/GenBank/DDBJ databases">
        <authorList>
            <person name="Lu H."/>
        </authorList>
    </citation>
    <scope>NUCLEOTIDE SEQUENCE [LARGE SCALE GENOMIC DNA]</scope>
    <source>
        <strain evidence="2 3">BYS78W</strain>
    </source>
</reference>
<dbReference type="Proteomes" id="UP001606134">
    <property type="component" value="Unassembled WGS sequence"/>
</dbReference>
<keyword evidence="3" id="KW-1185">Reference proteome</keyword>